<dbReference type="STRING" id="109895.A0A507DU67"/>
<dbReference type="InterPro" id="IPR000959">
    <property type="entry name" value="POLO_box_dom"/>
</dbReference>
<sequence>MLAPKPPVRELGRPREVPVKTAAAEAPRSRHPAPSTFPEPPLLLLDRKGGAQFTRGGLLGEGGFARCYEATDPQGGRFAVKVICKASLKSAKQKQKLIAEIRIHQLMSHPHIVGFKQVFEDDDFVYMILELCDNKTFVEMLKTRKRLTEPEVRHYMWQLLDAVSEVHRRGVIHRDLKLGNFFLTKDMKLKLGDFGLAATIKHDGERKKTICGTPNYIAPEVLFDTQTGHSYEVDIWSLGVVMYTFLVGRPPFQTKDVKAIYKKIRDNNYDFPPQIKMSSAARGMIEALLQSRPECRPSVDDVMHHEFFAIHPTTRVMPVSALTSIPEFALSSSVSSSSASSSSTPSSAQQPPLVEAFSAPADNRSVPPPIPPPPGKSTNRLPSTRQPAVPSQSPKKERAPLTSNIPLVNEFARMKIETENRPPIPSSWMRRQQAADASRASTKSNGSAGRPQAYLPTPDPDSDAENASGSARSNSPAINGRKSRETLTRTPLSPRNGDSAANAQRIPTPEKTRTSPRPVTASVQSSPATSCQSPRRSVSVLTEMYRNLQEALSEGNLAPPPPDHADIAPPRIFITKWIDYSNKYGLGYQLRDGSVGVYFNDSTSLILAADNHHFEYLFYDKGSDRLSLQRRAFTMTDYTPDLKKKVTLLEHFRSYMQDNLYKACQNTPQTSPNTENLDFLTKYVRTKHGVIFRLSNRIVQLNLFDHSKIILSNEGLVVTFIDVNRQFTTKSLAAFARSGDKDITERLRYMREVLHQMILKKQRRAEENSGVRRAS</sequence>
<dbReference type="Gene3D" id="3.30.1120.30">
    <property type="entry name" value="POLO box domain"/>
    <property type="match status" value="2"/>
</dbReference>
<proteinExistence type="inferred from homology"/>
<dbReference type="PROSITE" id="PS50011">
    <property type="entry name" value="PROTEIN_KINASE_DOM"/>
    <property type="match status" value="1"/>
</dbReference>
<feature type="compositionally biased region" description="Polar residues" evidence="9">
    <location>
        <begin position="465"/>
        <end position="477"/>
    </location>
</feature>
<accession>A0A507DU67</accession>
<dbReference type="PROSITE" id="PS50078">
    <property type="entry name" value="POLO_BOX"/>
    <property type="match status" value="2"/>
</dbReference>
<dbReference type="FunFam" id="3.30.1120.30:FF:000005">
    <property type="entry name" value="Serine/threonine-protein kinase"/>
    <property type="match status" value="1"/>
</dbReference>
<dbReference type="GO" id="GO:0000776">
    <property type="term" value="C:kinetochore"/>
    <property type="evidence" value="ECO:0007669"/>
    <property type="project" value="TreeGrafter"/>
</dbReference>
<name>A0A507DU67_9FUNG</name>
<dbReference type="FunFam" id="3.30.200.20:FF:000091">
    <property type="entry name" value="Serine/threonine-protein kinase PLK"/>
    <property type="match status" value="1"/>
</dbReference>
<dbReference type="CDD" id="cd13118">
    <property type="entry name" value="POLO_box_1"/>
    <property type="match status" value="1"/>
</dbReference>
<feature type="compositionally biased region" description="Low complexity" evidence="9">
    <location>
        <begin position="430"/>
        <end position="441"/>
    </location>
</feature>
<feature type="binding site" evidence="7">
    <location>
        <position position="85"/>
    </location>
    <ligand>
        <name>ATP</name>
        <dbReference type="ChEBI" id="CHEBI:30616"/>
    </ligand>
</feature>
<feature type="compositionally biased region" description="Basic and acidic residues" evidence="9">
    <location>
        <begin position="7"/>
        <end position="18"/>
    </location>
</feature>
<evidence type="ECO:0000256" key="6">
    <source>
        <dbReference type="ARBA" id="ARBA00022840"/>
    </source>
</evidence>
<feature type="region of interest" description="Disordered" evidence="9">
    <location>
        <begin position="359"/>
        <end position="406"/>
    </location>
</feature>
<keyword evidence="2 8" id="KW-0808">Transferase</keyword>
<dbReference type="CDD" id="cd14099">
    <property type="entry name" value="STKc_PLK"/>
    <property type="match status" value="1"/>
</dbReference>
<comment type="caution">
    <text evidence="12">The sequence shown here is derived from an EMBL/GenBank/DDBJ whole genome shotgun (WGS) entry which is preliminary data.</text>
</comment>
<evidence type="ECO:0000259" key="11">
    <source>
        <dbReference type="PROSITE" id="PS50078"/>
    </source>
</evidence>
<protein>
    <recommendedName>
        <fullName evidence="8">Serine/threonine-protein kinase</fullName>
        <ecNumber evidence="8">2.7.11.21</ecNumber>
    </recommendedName>
</protein>
<dbReference type="PROSITE" id="PS00108">
    <property type="entry name" value="PROTEIN_KINASE_ST"/>
    <property type="match status" value="1"/>
</dbReference>
<evidence type="ECO:0000256" key="4">
    <source>
        <dbReference type="ARBA" id="ARBA00022741"/>
    </source>
</evidence>
<organism evidence="12 13">
    <name type="scientific">Powellomyces hirtus</name>
    <dbReference type="NCBI Taxonomy" id="109895"/>
    <lineage>
        <taxon>Eukaryota</taxon>
        <taxon>Fungi</taxon>
        <taxon>Fungi incertae sedis</taxon>
        <taxon>Chytridiomycota</taxon>
        <taxon>Chytridiomycota incertae sedis</taxon>
        <taxon>Chytridiomycetes</taxon>
        <taxon>Spizellomycetales</taxon>
        <taxon>Powellomycetaceae</taxon>
        <taxon>Powellomyces</taxon>
    </lineage>
</organism>
<feature type="compositionally biased region" description="Pro residues" evidence="9">
    <location>
        <begin position="366"/>
        <end position="375"/>
    </location>
</feature>
<dbReference type="EC" id="2.7.11.21" evidence="8"/>
<evidence type="ECO:0000313" key="12">
    <source>
        <dbReference type="EMBL" id="TPX54822.1"/>
    </source>
</evidence>
<evidence type="ECO:0000256" key="2">
    <source>
        <dbReference type="ARBA" id="ARBA00022679"/>
    </source>
</evidence>
<dbReference type="Proteomes" id="UP000318582">
    <property type="component" value="Unassembled WGS sequence"/>
</dbReference>
<keyword evidence="13" id="KW-1185">Reference proteome</keyword>
<reference evidence="12 13" key="1">
    <citation type="journal article" date="2019" name="Sci. Rep.">
        <title>Comparative genomics of chytrid fungi reveal insights into the obligate biotrophic and pathogenic lifestyle of Synchytrium endobioticum.</title>
        <authorList>
            <person name="van de Vossenberg B.T.L.H."/>
            <person name="Warris S."/>
            <person name="Nguyen H.D.T."/>
            <person name="van Gent-Pelzer M.P.E."/>
            <person name="Joly D.L."/>
            <person name="van de Geest H.C."/>
            <person name="Bonants P.J.M."/>
            <person name="Smith D.S."/>
            <person name="Levesque C.A."/>
            <person name="van der Lee T.A.J."/>
        </authorList>
    </citation>
    <scope>NUCLEOTIDE SEQUENCE [LARGE SCALE GENOMIC DNA]</scope>
    <source>
        <strain evidence="12 13">CBS 809.83</strain>
    </source>
</reference>
<evidence type="ECO:0000256" key="1">
    <source>
        <dbReference type="ARBA" id="ARBA00022527"/>
    </source>
</evidence>
<feature type="compositionally biased region" description="Polar residues" evidence="9">
    <location>
        <begin position="515"/>
        <end position="537"/>
    </location>
</feature>
<keyword evidence="6 7" id="KW-0067">ATP-binding</keyword>
<evidence type="ECO:0000313" key="13">
    <source>
        <dbReference type="Proteomes" id="UP000318582"/>
    </source>
</evidence>
<dbReference type="InterPro" id="IPR017441">
    <property type="entry name" value="Protein_kinase_ATP_BS"/>
</dbReference>
<dbReference type="InterPro" id="IPR008271">
    <property type="entry name" value="Ser/Thr_kinase_AS"/>
</dbReference>
<evidence type="ECO:0000256" key="5">
    <source>
        <dbReference type="ARBA" id="ARBA00022777"/>
    </source>
</evidence>
<keyword evidence="3" id="KW-0677">Repeat</keyword>
<dbReference type="SUPFAM" id="SSF82615">
    <property type="entry name" value="Polo-box domain"/>
    <property type="match status" value="2"/>
</dbReference>
<dbReference type="FunFam" id="1.10.510.10:FF:000571">
    <property type="entry name" value="Maternal embryonic leucine zipper kinase"/>
    <property type="match status" value="1"/>
</dbReference>
<evidence type="ECO:0000256" key="3">
    <source>
        <dbReference type="ARBA" id="ARBA00022737"/>
    </source>
</evidence>
<dbReference type="PANTHER" id="PTHR24345:SF0">
    <property type="entry name" value="CELL CYCLE SERINE_THREONINE-PROTEIN KINASE CDC5_MSD2"/>
    <property type="match status" value="1"/>
</dbReference>
<evidence type="ECO:0000256" key="8">
    <source>
        <dbReference type="RuleBase" id="RU361162"/>
    </source>
</evidence>
<dbReference type="EMBL" id="QEAQ01000136">
    <property type="protein sequence ID" value="TPX54822.1"/>
    <property type="molecule type" value="Genomic_DNA"/>
</dbReference>
<dbReference type="Gene3D" id="3.30.200.20">
    <property type="entry name" value="Phosphorylase Kinase, domain 1"/>
    <property type="match status" value="1"/>
</dbReference>
<feature type="compositionally biased region" description="Polar residues" evidence="9">
    <location>
        <begin position="376"/>
        <end position="393"/>
    </location>
</feature>
<dbReference type="GO" id="GO:0000922">
    <property type="term" value="C:spindle pole"/>
    <property type="evidence" value="ECO:0007669"/>
    <property type="project" value="TreeGrafter"/>
</dbReference>
<evidence type="ECO:0000259" key="10">
    <source>
        <dbReference type="PROSITE" id="PS50011"/>
    </source>
</evidence>
<dbReference type="SMART" id="SM00220">
    <property type="entry name" value="S_TKc"/>
    <property type="match status" value="1"/>
</dbReference>
<feature type="domain" description="Protein kinase" evidence="10">
    <location>
        <begin position="53"/>
        <end position="308"/>
    </location>
</feature>
<dbReference type="PROSITE" id="PS00107">
    <property type="entry name" value="PROTEIN_KINASE_ATP"/>
    <property type="match status" value="1"/>
</dbReference>
<keyword evidence="4 7" id="KW-0547">Nucleotide-binding</keyword>
<dbReference type="GO" id="GO:0005737">
    <property type="term" value="C:cytoplasm"/>
    <property type="evidence" value="ECO:0007669"/>
    <property type="project" value="TreeGrafter"/>
</dbReference>
<keyword evidence="5 8" id="KW-0418">Kinase</keyword>
<dbReference type="InterPro" id="IPR033695">
    <property type="entry name" value="POLO_box_2"/>
</dbReference>
<dbReference type="GO" id="GO:0004674">
    <property type="term" value="F:protein serine/threonine kinase activity"/>
    <property type="evidence" value="ECO:0007669"/>
    <property type="project" value="UniProtKB-KW"/>
</dbReference>
<keyword evidence="1 8" id="KW-0723">Serine/threonine-protein kinase</keyword>
<feature type="region of interest" description="Disordered" evidence="9">
    <location>
        <begin position="1"/>
        <end position="40"/>
    </location>
</feature>
<dbReference type="InterPro" id="IPR033701">
    <property type="entry name" value="POLO_box_1"/>
</dbReference>
<dbReference type="Pfam" id="PF00069">
    <property type="entry name" value="Pkinase"/>
    <property type="match status" value="1"/>
</dbReference>
<dbReference type="Gene3D" id="1.10.510.10">
    <property type="entry name" value="Transferase(Phosphotransferase) domain 1"/>
    <property type="match status" value="1"/>
</dbReference>
<feature type="region of interest" description="Disordered" evidence="9">
    <location>
        <begin position="418"/>
        <end position="537"/>
    </location>
</feature>
<dbReference type="CDD" id="cd13117">
    <property type="entry name" value="POLO_box_2"/>
    <property type="match status" value="1"/>
</dbReference>
<dbReference type="GO" id="GO:0005816">
    <property type="term" value="C:spindle pole body"/>
    <property type="evidence" value="ECO:0007669"/>
    <property type="project" value="TreeGrafter"/>
</dbReference>
<feature type="domain" description="POLO box" evidence="11">
    <location>
        <begin position="573"/>
        <end position="658"/>
    </location>
</feature>
<evidence type="ECO:0000256" key="7">
    <source>
        <dbReference type="PROSITE-ProRule" id="PRU10141"/>
    </source>
</evidence>
<dbReference type="InterPro" id="IPR036947">
    <property type="entry name" value="POLO_box_dom_sf"/>
</dbReference>
<feature type="domain" description="POLO box" evidence="11">
    <location>
        <begin position="679"/>
        <end position="759"/>
    </location>
</feature>
<dbReference type="InterPro" id="IPR000719">
    <property type="entry name" value="Prot_kinase_dom"/>
</dbReference>
<dbReference type="SUPFAM" id="SSF56112">
    <property type="entry name" value="Protein kinase-like (PK-like)"/>
    <property type="match status" value="1"/>
</dbReference>
<comment type="catalytic activity">
    <reaction evidence="8">
        <text>L-threonyl-[protein] + ATP = O-phospho-L-threonyl-[protein] + ADP + H(+)</text>
        <dbReference type="Rhea" id="RHEA:46608"/>
        <dbReference type="Rhea" id="RHEA-COMP:11060"/>
        <dbReference type="Rhea" id="RHEA-COMP:11605"/>
        <dbReference type="ChEBI" id="CHEBI:15378"/>
        <dbReference type="ChEBI" id="CHEBI:30013"/>
        <dbReference type="ChEBI" id="CHEBI:30616"/>
        <dbReference type="ChEBI" id="CHEBI:61977"/>
        <dbReference type="ChEBI" id="CHEBI:456216"/>
        <dbReference type="EC" id="2.7.11.21"/>
    </reaction>
</comment>
<gene>
    <name evidence="12" type="ORF">PhCBS80983_g05725</name>
</gene>
<comment type="similarity">
    <text evidence="8">Belongs to the protein kinase superfamily. Ser/Thr protein kinase family. CDC5/Polo subfamily.</text>
</comment>
<dbReference type="Pfam" id="PF00659">
    <property type="entry name" value="POLO_box"/>
    <property type="match status" value="2"/>
</dbReference>
<dbReference type="GO" id="GO:0007052">
    <property type="term" value="P:mitotic spindle organization"/>
    <property type="evidence" value="ECO:0007669"/>
    <property type="project" value="TreeGrafter"/>
</dbReference>
<dbReference type="GO" id="GO:0005524">
    <property type="term" value="F:ATP binding"/>
    <property type="evidence" value="ECO:0007669"/>
    <property type="project" value="UniProtKB-UniRule"/>
</dbReference>
<dbReference type="InterPro" id="IPR011009">
    <property type="entry name" value="Kinase-like_dom_sf"/>
</dbReference>
<dbReference type="PANTHER" id="PTHR24345">
    <property type="entry name" value="SERINE/THREONINE-PROTEIN KINASE PLK"/>
    <property type="match status" value="1"/>
</dbReference>
<dbReference type="GO" id="GO:0005634">
    <property type="term" value="C:nucleus"/>
    <property type="evidence" value="ECO:0007669"/>
    <property type="project" value="TreeGrafter"/>
</dbReference>
<evidence type="ECO:0000256" key="9">
    <source>
        <dbReference type="SAM" id="MobiDB-lite"/>
    </source>
</evidence>
<dbReference type="AlphaFoldDB" id="A0A507DU67"/>